<accession>A0A095Y8S4</accession>
<proteinExistence type="predicted"/>
<feature type="coiled-coil region" evidence="2">
    <location>
        <begin position="186"/>
        <end position="266"/>
    </location>
</feature>
<gene>
    <name evidence="3" type="ORF">HMPREF1630_08605</name>
</gene>
<dbReference type="SUPFAM" id="SSF46565">
    <property type="entry name" value="Chaperone J-domain"/>
    <property type="match status" value="1"/>
</dbReference>
<keyword evidence="1" id="KW-0235">DNA replication</keyword>
<dbReference type="AlphaFoldDB" id="A0A095Y8S4"/>
<protein>
    <submittedName>
        <fullName evidence="3">Molecular chaperone DnaJ</fullName>
    </submittedName>
</protein>
<sequence length="268" mass="31675">MGQIVEIEDYKNKKKKIQDLKKDVENLIFERDNLLYVVCENIQTSYMLTFGSLTYRVNKAFNEYLRLRRKKSLIQARINRQEKIDLGEIEKKLDIEFHDYKEKLQDTVSQLKAALEHSRAKALSEEDTALIKKIYKKIVKKIHPDINQNITDKEKELFVASTESYKNGDLNTLQIIYTIVTSGEIEDDESLSLKSMEEEIERLEDLIAKIKSSIKTIKSIPPYSWRIYVEDEEKKAEKLNELKELLKSYKQAIRTQEEYIKELLEDKK</sequence>
<evidence type="ECO:0000313" key="3">
    <source>
        <dbReference type="EMBL" id="KGF03042.1"/>
    </source>
</evidence>
<reference evidence="3 4" key="1">
    <citation type="submission" date="2014-07" db="EMBL/GenBank/DDBJ databases">
        <authorList>
            <person name="McCorrison J."/>
            <person name="Sanka R."/>
            <person name="Torralba M."/>
            <person name="Gillis M."/>
            <person name="Haft D.H."/>
            <person name="Methe B."/>
            <person name="Sutton G."/>
            <person name="Nelson K.E."/>
        </authorList>
    </citation>
    <scope>NUCLEOTIDE SEQUENCE [LARGE SCALE GENOMIC DNA]</scope>
    <source>
        <strain evidence="3 4">S7-1-13</strain>
    </source>
</reference>
<dbReference type="InterPro" id="IPR036869">
    <property type="entry name" value="J_dom_sf"/>
</dbReference>
<comment type="caution">
    <text evidence="3">The sequence shown here is derived from an EMBL/GenBank/DDBJ whole genome shotgun (WGS) entry which is preliminary data.</text>
</comment>
<dbReference type="EMBL" id="JRMW01000043">
    <property type="protein sequence ID" value="KGF03042.1"/>
    <property type="molecule type" value="Genomic_DNA"/>
</dbReference>
<evidence type="ECO:0000313" key="4">
    <source>
        <dbReference type="Proteomes" id="UP000029579"/>
    </source>
</evidence>
<dbReference type="eggNOG" id="COG0484">
    <property type="taxonomic scope" value="Bacteria"/>
</dbReference>
<dbReference type="GO" id="GO:0006260">
    <property type="term" value="P:DNA replication"/>
    <property type="evidence" value="ECO:0007669"/>
    <property type="project" value="UniProtKB-KW"/>
</dbReference>
<name>A0A095Y8S4_9FIRM</name>
<dbReference type="OrthoDB" id="2216447at2"/>
<organism evidence="3 4">
    <name type="scientific">Anaerococcus lactolyticus S7-1-13</name>
    <dbReference type="NCBI Taxonomy" id="1284686"/>
    <lineage>
        <taxon>Bacteria</taxon>
        <taxon>Bacillati</taxon>
        <taxon>Bacillota</taxon>
        <taxon>Tissierellia</taxon>
        <taxon>Tissierellales</taxon>
        <taxon>Peptoniphilaceae</taxon>
        <taxon>Anaerococcus</taxon>
    </lineage>
</organism>
<evidence type="ECO:0000256" key="1">
    <source>
        <dbReference type="ARBA" id="ARBA00022705"/>
    </source>
</evidence>
<dbReference type="RefSeq" id="WP_037328717.1">
    <property type="nucleotide sequence ID" value="NZ_JRMW01000043.1"/>
</dbReference>
<dbReference type="Proteomes" id="UP000029579">
    <property type="component" value="Unassembled WGS sequence"/>
</dbReference>
<keyword evidence="2" id="KW-0175">Coiled coil</keyword>
<evidence type="ECO:0000256" key="2">
    <source>
        <dbReference type="SAM" id="Coils"/>
    </source>
</evidence>